<evidence type="ECO:0000313" key="6">
    <source>
        <dbReference type="Proteomes" id="UP001177670"/>
    </source>
</evidence>
<dbReference type="Gene3D" id="2.40.50.430">
    <property type="match status" value="1"/>
</dbReference>
<evidence type="ECO:0000259" key="3">
    <source>
        <dbReference type="Pfam" id="PF04042"/>
    </source>
</evidence>
<evidence type="ECO:0000313" key="5">
    <source>
        <dbReference type="EMBL" id="KAK1125492.1"/>
    </source>
</evidence>
<accession>A0AA40FUD7</accession>
<comment type="similarity">
    <text evidence="1">Belongs to the DNA polymerase delta/II small subunit family.</text>
</comment>
<feature type="domain" description="DNA polymerase alpha/delta/epsilon subunit B" evidence="3">
    <location>
        <begin position="200"/>
        <end position="405"/>
    </location>
</feature>
<reference evidence="5" key="1">
    <citation type="submission" date="2021-10" db="EMBL/GenBank/DDBJ databases">
        <title>Melipona bicolor Genome sequencing and assembly.</title>
        <authorList>
            <person name="Araujo N.S."/>
            <person name="Arias M.C."/>
        </authorList>
    </citation>
    <scope>NUCLEOTIDE SEQUENCE</scope>
    <source>
        <strain evidence="5">USP_2M_L1-L4_2017</strain>
        <tissue evidence="5">Whole body</tissue>
    </source>
</reference>
<dbReference type="Pfam" id="PF04042">
    <property type="entry name" value="DNA_pol_E_B"/>
    <property type="match status" value="1"/>
</dbReference>
<dbReference type="GO" id="GO:0043625">
    <property type="term" value="C:delta DNA polymerase complex"/>
    <property type="evidence" value="ECO:0007669"/>
    <property type="project" value="TreeGrafter"/>
</dbReference>
<dbReference type="Gene3D" id="3.60.21.50">
    <property type="match status" value="1"/>
</dbReference>
<dbReference type="InterPro" id="IPR024826">
    <property type="entry name" value="DNA_pol_delta/II_ssu"/>
</dbReference>
<dbReference type="PANTHER" id="PTHR10416">
    <property type="entry name" value="DNA POLYMERASE DELTA SUBUNIT 2"/>
    <property type="match status" value="1"/>
</dbReference>
<evidence type="ECO:0000256" key="2">
    <source>
        <dbReference type="ARBA" id="ARBA00022705"/>
    </source>
</evidence>
<name>A0AA40FUD7_9HYME</name>
<dbReference type="InterPro" id="IPR007185">
    <property type="entry name" value="DNA_pol_a/d/e_bsu"/>
</dbReference>
<dbReference type="EMBL" id="JAHYIQ010000016">
    <property type="protein sequence ID" value="KAK1125492.1"/>
    <property type="molecule type" value="Genomic_DNA"/>
</dbReference>
<organism evidence="5 6">
    <name type="scientific">Melipona bicolor</name>
    <dbReference type="NCBI Taxonomy" id="60889"/>
    <lineage>
        <taxon>Eukaryota</taxon>
        <taxon>Metazoa</taxon>
        <taxon>Ecdysozoa</taxon>
        <taxon>Arthropoda</taxon>
        <taxon>Hexapoda</taxon>
        <taxon>Insecta</taxon>
        <taxon>Pterygota</taxon>
        <taxon>Neoptera</taxon>
        <taxon>Endopterygota</taxon>
        <taxon>Hymenoptera</taxon>
        <taxon>Apocrita</taxon>
        <taxon>Aculeata</taxon>
        <taxon>Apoidea</taxon>
        <taxon>Anthophila</taxon>
        <taxon>Apidae</taxon>
        <taxon>Melipona</taxon>
    </lineage>
</organism>
<dbReference type="Pfam" id="PF18018">
    <property type="entry name" value="DNA_pol_D_N"/>
    <property type="match status" value="1"/>
</dbReference>
<evidence type="ECO:0000256" key="1">
    <source>
        <dbReference type="ARBA" id="ARBA00006035"/>
    </source>
</evidence>
<feature type="domain" description="DNA polymerase delta subunit OB-fold" evidence="4">
    <location>
        <begin position="48"/>
        <end position="179"/>
    </location>
</feature>
<keyword evidence="2" id="KW-0235">DNA replication</keyword>
<protein>
    <recommendedName>
        <fullName evidence="7">DNA polymerase delta small subunit</fullName>
    </recommendedName>
</protein>
<keyword evidence="6" id="KW-1185">Reference proteome</keyword>
<dbReference type="GO" id="GO:0006271">
    <property type="term" value="P:DNA strand elongation involved in DNA replication"/>
    <property type="evidence" value="ECO:0007669"/>
    <property type="project" value="TreeGrafter"/>
</dbReference>
<gene>
    <name evidence="5" type="ORF">K0M31_005852</name>
</gene>
<evidence type="ECO:0008006" key="7">
    <source>
        <dbReference type="Google" id="ProtNLM"/>
    </source>
</evidence>
<proteinExistence type="inferred from homology"/>
<dbReference type="PANTHER" id="PTHR10416:SF0">
    <property type="entry name" value="DNA POLYMERASE DELTA SUBUNIT 2"/>
    <property type="match status" value="1"/>
</dbReference>
<evidence type="ECO:0000259" key="4">
    <source>
        <dbReference type="Pfam" id="PF18018"/>
    </source>
</evidence>
<dbReference type="Proteomes" id="UP001177670">
    <property type="component" value="Unassembled WGS sequence"/>
</dbReference>
<comment type="caution">
    <text evidence="5">The sequence shown here is derived from an EMBL/GenBank/DDBJ whole genome shotgun (WGS) entry which is preliminary data.</text>
</comment>
<dbReference type="AlphaFoldDB" id="A0AA40FUD7"/>
<dbReference type="InterPro" id="IPR040663">
    <property type="entry name" value="DNA_pol_D_N"/>
</dbReference>
<sequence>MVHKAEEECDNLFVKSGKEKPETFERKQAEYKDLSKKFINTKSDYSKQFSHIYSARLAELREALIPRVKAKWENVAIVKLADLEKLENQQCIIIGTLYKHQQWKPSILRELSEEHQLSASCSASKPNYCSEKDQPFLEDEMLRIKLVGEQVDIKQIITGVVCAILGNENSDGTFLVKDWCFPGCAPKESLKEYTTQKKLILVSGLNLSNNCESLGMSLFVEWLCGMAGNITIQKDNTFIVRLIIAGNTVKNNDTSQTSTNTSKELGEVIKFVDTFLSNLATCCSVTLMPGEHDPSNAMMPQRPFHPCLLPKSSRLESFKSTTNPWVGKIEGRIIIGCSGQSIQDIVKVTGETDISPLEWLEKSLLWRHICPTAPDTLLVCPYYEKDLFIMETCPDIYFVGNTDKFETKLWKGDENQIVRLISVPRFDTTQTAVIVNLDNLDTQYISFGNI</sequence>
<dbReference type="GO" id="GO:0003677">
    <property type="term" value="F:DNA binding"/>
    <property type="evidence" value="ECO:0007669"/>
    <property type="project" value="InterPro"/>
</dbReference>